<evidence type="ECO:0000256" key="4">
    <source>
        <dbReference type="ARBA" id="ARBA00023136"/>
    </source>
</evidence>
<name>A0ABW8XU09_9FLAO</name>
<comment type="caution">
    <text evidence="7">The sequence shown here is derived from an EMBL/GenBank/DDBJ whole genome shotgun (WGS) entry which is preliminary data.</text>
</comment>
<dbReference type="RefSeq" id="WP_408082129.1">
    <property type="nucleotide sequence ID" value="NZ_JBELQA010000006.1"/>
</dbReference>
<dbReference type="Pfam" id="PF07980">
    <property type="entry name" value="SusD_RagB"/>
    <property type="match status" value="1"/>
</dbReference>
<keyword evidence="4" id="KW-0472">Membrane</keyword>
<proteinExistence type="inferred from homology"/>
<evidence type="ECO:0000313" key="7">
    <source>
        <dbReference type="EMBL" id="MFL9831381.1"/>
    </source>
</evidence>
<keyword evidence="5" id="KW-0998">Cell outer membrane</keyword>
<evidence type="ECO:0000313" key="8">
    <source>
        <dbReference type="Proteomes" id="UP001629260"/>
    </source>
</evidence>
<evidence type="ECO:0000256" key="1">
    <source>
        <dbReference type="ARBA" id="ARBA00004442"/>
    </source>
</evidence>
<dbReference type="InterPro" id="IPR011990">
    <property type="entry name" value="TPR-like_helical_dom_sf"/>
</dbReference>
<protein>
    <submittedName>
        <fullName evidence="7">RagB/SusD family nutrient uptake outer membrane protein</fullName>
    </submittedName>
</protein>
<feature type="domain" description="RagB/SusD" evidence="6">
    <location>
        <begin position="1"/>
        <end position="106"/>
    </location>
</feature>
<evidence type="ECO:0000256" key="3">
    <source>
        <dbReference type="ARBA" id="ARBA00022729"/>
    </source>
</evidence>
<reference evidence="7 8" key="1">
    <citation type="submission" date="2024-06" db="EMBL/GenBank/DDBJ databases">
        <authorList>
            <person name="Kaempfer P."/>
            <person name="Viver T."/>
        </authorList>
    </citation>
    <scope>NUCLEOTIDE SEQUENCE [LARGE SCALE GENOMIC DNA]</scope>
    <source>
        <strain evidence="7 8">ST-87</strain>
    </source>
</reference>
<gene>
    <name evidence="7" type="ORF">ABS764_11030</name>
</gene>
<evidence type="ECO:0000259" key="6">
    <source>
        <dbReference type="Pfam" id="PF07980"/>
    </source>
</evidence>
<sequence>MNIVRSRATMPSFPLGMTRDDFRTKLRNERRVELAFEEHRFWDVRRWKIGEETKDIYKMNVQQTQTGFSFTKELLTTRPFDQKMYLYPIPFTETVINPNLTQNPDW</sequence>
<dbReference type="Proteomes" id="UP001629260">
    <property type="component" value="Unassembled WGS sequence"/>
</dbReference>
<dbReference type="Gene3D" id="1.25.40.390">
    <property type="match status" value="1"/>
</dbReference>
<comment type="similarity">
    <text evidence="2">Belongs to the SusD family.</text>
</comment>
<evidence type="ECO:0000256" key="2">
    <source>
        <dbReference type="ARBA" id="ARBA00006275"/>
    </source>
</evidence>
<organism evidence="7 8">
    <name type="scientific">Flavobacterium plantiphilum</name>
    <dbReference type="NCBI Taxonomy" id="3163297"/>
    <lineage>
        <taxon>Bacteria</taxon>
        <taxon>Pseudomonadati</taxon>
        <taxon>Bacteroidota</taxon>
        <taxon>Flavobacteriia</taxon>
        <taxon>Flavobacteriales</taxon>
        <taxon>Flavobacteriaceae</taxon>
        <taxon>Flavobacterium</taxon>
    </lineage>
</organism>
<dbReference type="SUPFAM" id="SSF48452">
    <property type="entry name" value="TPR-like"/>
    <property type="match status" value="1"/>
</dbReference>
<dbReference type="InterPro" id="IPR012944">
    <property type="entry name" value="SusD_RagB_dom"/>
</dbReference>
<comment type="subcellular location">
    <subcellularLocation>
        <location evidence="1">Cell outer membrane</location>
    </subcellularLocation>
</comment>
<keyword evidence="8" id="KW-1185">Reference proteome</keyword>
<keyword evidence="3" id="KW-0732">Signal</keyword>
<accession>A0ABW8XU09</accession>
<dbReference type="EMBL" id="JBELQA010000006">
    <property type="protein sequence ID" value="MFL9831381.1"/>
    <property type="molecule type" value="Genomic_DNA"/>
</dbReference>
<evidence type="ECO:0000256" key="5">
    <source>
        <dbReference type="ARBA" id="ARBA00023237"/>
    </source>
</evidence>